<gene>
    <name evidence="2" type="ORF">BD293_1799</name>
</gene>
<protein>
    <submittedName>
        <fullName evidence="2">Uncharacterized protein DUF563</fullName>
    </submittedName>
</protein>
<reference evidence="2 3" key="1">
    <citation type="submission" date="2019-06" db="EMBL/GenBank/DDBJ databases">
        <title>Genomic Encyclopedia of Archaeal and Bacterial Type Strains, Phase II (KMG-II): from individual species to whole genera.</title>
        <authorList>
            <person name="Goeker M."/>
        </authorList>
    </citation>
    <scope>NUCLEOTIDE SEQUENCE [LARGE SCALE GENOMIC DNA]</scope>
    <source>
        <strain evidence="2 3">DSM 18423</strain>
    </source>
</reference>
<dbReference type="Pfam" id="PF04577">
    <property type="entry name" value="Glyco_transf_61"/>
    <property type="match status" value="1"/>
</dbReference>
<sequence>MTTDSASSRGPNGALDRLPPVQTFQNVLVSPAANRDSPGAAWPQFDTQVHARLFRRGRLVCKTPALDVAPEEIREDPVIFASVYEDHFGHLTAETVPRLPQSLAEHGDLPIIFTRMKSDTSNARSRMFRSVMDWLHIPEDQIEIIEKPTLFREVHVAAQGEHLDGPKTPPDYLELLEHRIAANLRPRTPRGVAFVTRAGLEHKMGAHAAERYLVSCLRELGVRIVYPEVLTLREQMRIYARAKHLVFSEGSAVHGRQLLGRIDQTISVLRRRRQSNMARGQMGPRCAALTYVPCFGGALHVTNRYGAKLHYAMKSFYQIDALHAYFAELGIGLAQIWSQDKYRQIRDQDVLNWVFAMYDPHIEPWLSPANDDAYLLDQFGPLYLGHIRDQAAAIIKARKVAQR</sequence>
<feature type="domain" description="Glycosyltransferase 61 catalytic" evidence="1">
    <location>
        <begin position="88"/>
        <end position="254"/>
    </location>
</feature>
<keyword evidence="3" id="KW-1185">Reference proteome</keyword>
<organism evidence="2 3">
    <name type="scientific">Roseinatronobacter monicus</name>
    <dbReference type="NCBI Taxonomy" id="393481"/>
    <lineage>
        <taxon>Bacteria</taxon>
        <taxon>Pseudomonadati</taxon>
        <taxon>Pseudomonadota</taxon>
        <taxon>Alphaproteobacteria</taxon>
        <taxon>Rhodobacterales</taxon>
        <taxon>Paracoccaceae</taxon>
        <taxon>Roseinatronobacter</taxon>
    </lineage>
</organism>
<comment type="caution">
    <text evidence="2">The sequence shown here is derived from an EMBL/GenBank/DDBJ whole genome shotgun (WGS) entry which is preliminary data.</text>
</comment>
<evidence type="ECO:0000259" key="1">
    <source>
        <dbReference type="Pfam" id="PF04577"/>
    </source>
</evidence>
<dbReference type="Proteomes" id="UP000320582">
    <property type="component" value="Unassembled WGS sequence"/>
</dbReference>
<name>A0A543KDL1_9RHOB</name>
<dbReference type="InterPro" id="IPR049625">
    <property type="entry name" value="Glyco_transf_61_cat"/>
</dbReference>
<dbReference type="AlphaFoldDB" id="A0A543KDL1"/>
<accession>A0A543KDL1</accession>
<dbReference type="EMBL" id="VFPT01000001">
    <property type="protein sequence ID" value="TQM93171.1"/>
    <property type="molecule type" value="Genomic_DNA"/>
</dbReference>
<dbReference type="OrthoDB" id="3760154at2"/>
<evidence type="ECO:0000313" key="3">
    <source>
        <dbReference type="Proteomes" id="UP000320582"/>
    </source>
</evidence>
<evidence type="ECO:0000313" key="2">
    <source>
        <dbReference type="EMBL" id="TQM93171.1"/>
    </source>
</evidence>
<proteinExistence type="predicted"/>
<dbReference type="RefSeq" id="WP_142080908.1">
    <property type="nucleotide sequence ID" value="NZ_VFPT01000001.1"/>
</dbReference>
<dbReference type="GO" id="GO:0016757">
    <property type="term" value="F:glycosyltransferase activity"/>
    <property type="evidence" value="ECO:0007669"/>
    <property type="project" value="InterPro"/>
</dbReference>